<keyword evidence="4" id="KW-0804">Transcription</keyword>
<dbReference type="FunFam" id="3.30.730.10:FF:000001">
    <property type="entry name" value="Ethylene-responsive transcription factor 2"/>
    <property type="match status" value="1"/>
</dbReference>
<dbReference type="PANTHER" id="PTHR31190:SF421">
    <property type="entry name" value="ETHYLENE-RESPONSIVE TRANSCRIPTION FACTOR ERF110"/>
    <property type="match status" value="1"/>
</dbReference>
<feature type="region of interest" description="Disordered" evidence="6">
    <location>
        <begin position="298"/>
        <end position="356"/>
    </location>
</feature>
<organism evidence="8 9">
    <name type="scientific">Miscanthus lutarioriparius</name>
    <dbReference type="NCBI Taxonomy" id="422564"/>
    <lineage>
        <taxon>Eukaryota</taxon>
        <taxon>Viridiplantae</taxon>
        <taxon>Streptophyta</taxon>
        <taxon>Embryophyta</taxon>
        <taxon>Tracheophyta</taxon>
        <taxon>Spermatophyta</taxon>
        <taxon>Magnoliopsida</taxon>
        <taxon>Liliopsida</taxon>
        <taxon>Poales</taxon>
        <taxon>Poaceae</taxon>
        <taxon>PACMAD clade</taxon>
        <taxon>Panicoideae</taxon>
        <taxon>Andropogonodae</taxon>
        <taxon>Andropogoneae</taxon>
        <taxon>Saccharinae</taxon>
        <taxon>Miscanthus</taxon>
    </lineage>
</organism>
<dbReference type="GO" id="GO:0005634">
    <property type="term" value="C:nucleus"/>
    <property type="evidence" value="ECO:0007669"/>
    <property type="project" value="UniProtKB-SubCell"/>
</dbReference>
<evidence type="ECO:0000256" key="1">
    <source>
        <dbReference type="ARBA" id="ARBA00004123"/>
    </source>
</evidence>
<dbReference type="SUPFAM" id="SSF54171">
    <property type="entry name" value="DNA-binding domain"/>
    <property type="match status" value="1"/>
</dbReference>
<dbReference type="GO" id="GO:0003700">
    <property type="term" value="F:DNA-binding transcription factor activity"/>
    <property type="evidence" value="ECO:0007669"/>
    <property type="project" value="InterPro"/>
</dbReference>
<evidence type="ECO:0000256" key="3">
    <source>
        <dbReference type="ARBA" id="ARBA00023125"/>
    </source>
</evidence>
<proteinExistence type="predicted"/>
<sequence length="356" mass="37330">MCCTPRVANAEGGGRGTPSRLSAGGEEDDEDGQQQAWRMLSRYERRREASMMVDALAAVVAGGAAVPVPAPASVRQQHVSPAEGQRWSDYYDTGDVTPPPPSSSRRAPAAPHEHGAAGIPVQHSPAAASPPGPSEQLPSPSSTDTITPRRRYRGVRQRPWGKWAAEIRDPHKAARVWLGTFDTAEAAARAYDEAALRFRGSRAKLNFPESATLVSAPPAAVPPPPPPPPPQRPEALLESQALALAGGGREYSEYARFLQGPAEPTPRLYDQAAAAARAVRPPAASGSSSAPSFPVLFSFGGGGGDSSGAGGHHRQWWTQGSSSSSSDGGTGYPSPPPPATWADSGWWPAPPRDPSR</sequence>
<keyword evidence="5" id="KW-0539">Nucleus</keyword>
<feature type="compositionally biased region" description="Gly residues" evidence="6">
    <location>
        <begin position="299"/>
        <end position="310"/>
    </location>
</feature>
<comment type="subcellular location">
    <subcellularLocation>
        <location evidence="1">Nucleus</location>
    </subcellularLocation>
</comment>
<gene>
    <name evidence="8" type="ORF">NCGR_LOCUS41538</name>
</gene>
<dbReference type="GO" id="GO:0009873">
    <property type="term" value="P:ethylene-activated signaling pathway"/>
    <property type="evidence" value="ECO:0007669"/>
    <property type="project" value="InterPro"/>
</dbReference>
<dbReference type="EMBL" id="CAJGYO010000010">
    <property type="protein sequence ID" value="CAD6258055.1"/>
    <property type="molecule type" value="Genomic_DNA"/>
</dbReference>
<dbReference type="PROSITE" id="PS51032">
    <property type="entry name" value="AP2_ERF"/>
    <property type="match status" value="1"/>
</dbReference>
<dbReference type="Gene3D" id="3.30.730.10">
    <property type="entry name" value="AP2/ERF domain"/>
    <property type="match status" value="1"/>
</dbReference>
<name>A0A811QKF1_9POAL</name>
<evidence type="ECO:0000313" key="8">
    <source>
        <dbReference type="EMBL" id="CAD6258055.1"/>
    </source>
</evidence>
<evidence type="ECO:0000313" key="9">
    <source>
        <dbReference type="Proteomes" id="UP000604825"/>
    </source>
</evidence>
<feature type="compositionally biased region" description="Polar residues" evidence="6">
    <location>
        <begin position="136"/>
        <end position="146"/>
    </location>
</feature>
<dbReference type="InterPro" id="IPR016177">
    <property type="entry name" value="DNA-bd_dom_sf"/>
</dbReference>
<evidence type="ECO:0000256" key="5">
    <source>
        <dbReference type="ARBA" id="ARBA00023242"/>
    </source>
</evidence>
<evidence type="ECO:0000256" key="2">
    <source>
        <dbReference type="ARBA" id="ARBA00023015"/>
    </source>
</evidence>
<keyword evidence="9" id="KW-1185">Reference proteome</keyword>
<dbReference type="Pfam" id="PF00847">
    <property type="entry name" value="AP2"/>
    <property type="match status" value="1"/>
</dbReference>
<dbReference type="AlphaFoldDB" id="A0A811QKF1"/>
<feature type="region of interest" description="Disordered" evidence="6">
    <location>
        <begin position="215"/>
        <end position="234"/>
    </location>
</feature>
<keyword evidence="2" id="KW-0805">Transcription regulation</keyword>
<protein>
    <recommendedName>
        <fullName evidence="7">AP2/ERF domain-containing protein</fullName>
    </recommendedName>
</protein>
<dbReference type="InterPro" id="IPR036955">
    <property type="entry name" value="AP2/ERF_dom_sf"/>
</dbReference>
<dbReference type="SMART" id="SM00380">
    <property type="entry name" value="AP2"/>
    <property type="match status" value="1"/>
</dbReference>
<dbReference type="InterPro" id="IPR001471">
    <property type="entry name" value="AP2/ERF_dom"/>
</dbReference>
<feature type="compositionally biased region" description="Pro residues" evidence="6">
    <location>
        <begin position="219"/>
        <end position="232"/>
    </location>
</feature>
<evidence type="ECO:0000256" key="6">
    <source>
        <dbReference type="SAM" id="MobiDB-lite"/>
    </source>
</evidence>
<keyword evidence="3" id="KW-0238">DNA-binding</keyword>
<evidence type="ECO:0000259" key="7">
    <source>
        <dbReference type="PROSITE" id="PS51032"/>
    </source>
</evidence>
<comment type="caution">
    <text evidence="8">The sequence shown here is derived from an EMBL/GenBank/DDBJ whole genome shotgun (WGS) entry which is preliminary data.</text>
</comment>
<dbReference type="PRINTS" id="PR00367">
    <property type="entry name" value="ETHRSPELEMNT"/>
</dbReference>
<dbReference type="GO" id="GO:0003677">
    <property type="term" value="F:DNA binding"/>
    <property type="evidence" value="ECO:0007669"/>
    <property type="project" value="UniProtKB-KW"/>
</dbReference>
<feature type="region of interest" description="Disordered" evidence="6">
    <location>
        <begin position="72"/>
        <end position="157"/>
    </location>
</feature>
<reference evidence="8" key="1">
    <citation type="submission" date="2020-10" db="EMBL/GenBank/DDBJ databases">
        <authorList>
            <person name="Han B."/>
            <person name="Lu T."/>
            <person name="Zhao Q."/>
            <person name="Huang X."/>
            <person name="Zhao Y."/>
        </authorList>
    </citation>
    <scope>NUCLEOTIDE SEQUENCE</scope>
</reference>
<dbReference type="CDD" id="cd00018">
    <property type="entry name" value="AP2"/>
    <property type="match status" value="1"/>
</dbReference>
<feature type="domain" description="AP2/ERF" evidence="7">
    <location>
        <begin position="151"/>
        <end position="208"/>
    </location>
</feature>
<dbReference type="Proteomes" id="UP000604825">
    <property type="component" value="Unassembled WGS sequence"/>
</dbReference>
<dbReference type="InterPro" id="IPR044808">
    <property type="entry name" value="ERF_plant"/>
</dbReference>
<dbReference type="PANTHER" id="PTHR31190">
    <property type="entry name" value="DNA-BINDING DOMAIN"/>
    <property type="match status" value="1"/>
</dbReference>
<evidence type="ECO:0000256" key="4">
    <source>
        <dbReference type="ARBA" id="ARBA00023163"/>
    </source>
</evidence>
<accession>A0A811QKF1</accession>
<feature type="region of interest" description="Disordered" evidence="6">
    <location>
        <begin position="1"/>
        <end position="34"/>
    </location>
</feature>